<sequence length="178" mass="18964">MGRASLEGMRIRGAEVGDLDAVLGLFDDAVAWFVSNGNTGQWGAEPWSGQERRVAQVGDALRLPGARVAELPSAGVVGLLVLGEAMPYVPPAEEPEVYVRILIGSRDPRARGAGRALLAFADAEAERSGVKRLRVDCYAGGTGALVRFYESCGYERTVGFDVDGWPGQVLERRLGAMA</sequence>
<comment type="caution">
    <text evidence="2">The sequence shown here is derived from an EMBL/GenBank/DDBJ whole genome shotgun (WGS) entry which is preliminary data.</text>
</comment>
<evidence type="ECO:0000313" key="2">
    <source>
        <dbReference type="EMBL" id="GAA1799875.1"/>
    </source>
</evidence>
<dbReference type="SUPFAM" id="SSF55729">
    <property type="entry name" value="Acyl-CoA N-acyltransferases (Nat)"/>
    <property type="match status" value="1"/>
</dbReference>
<evidence type="ECO:0000313" key="3">
    <source>
        <dbReference type="Proteomes" id="UP001500851"/>
    </source>
</evidence>
<dbReference type="EMBL" id="BAAAOB010000006">
    <property type="protein sequence ID" value="GAA1799875.1"/>
    <property type="molecule type" value="Genomic_DNA"/>
</dbReference>
<proteinExistence type="predicted"/>
<dbReference type="Gene3D" id="3.40.630.30">
    <property type="match status" value="1"/>
</dbReference>
<dbReference type="PROSITE" id="PS51186">
    <property type="entry name" value="GNAT"/>
    <property type="match status" value="1"/>
</dbReference>
<dbReference type="RefSeq" id="WP_344033540.1">
    <property type="nucleotide sequence ID" value="NZ_BAAAOB010000006.1"/>
</dbReference>
<dbReference type="Proteomes" id="UP001500851">
    <property type="component" value="Unassembled WGS sequence"/>
</dbReference>
<dbReference type="InterPro" id="IPR016181">
    <property type="entry name" value="Acyl_CoA_acyltransferase"/>
</dbReference>
<evidence type="ECO:0000259" key="1">
    <source>
        <dbReference type="PROSITE" id="PS51186"/>
    </source>
</evidence>
<keyword evidence="3" id="KW-1185">Reference proteome</keyword>
<reference evidence="2 3" key="1">
    <citation type="journal article" date="2019" name="Int. J. Syst. Evol. Microbiol.">
        <title>The Global Catalogue of Microorganisms (GCM) 10K type strain sequencing project: providing services to taxonomists for standard genome sequencing and annotation.</title>
        <authorList>
            <consortium name="The Broad Institute Genomics Platform"/>
            <consortium name="The Broad Institute Genome Sequencing Center for Infectious Disease"/>
            <person name="Wu L."/>
            <person name="Ma J."/>
        </authorList>
    </citation>
    <scope>NUCLEOTIDE SEQUENCE [LARGE SCALE GENOMIC DNA]</scope>
    <source>
        <strain evidence="2 3">JCM 14736</strain>
    </source>
</reference>
<organism evidence="2 3">
    <name type="scientific">Leucobacter iarius</name>
    <dbReference type="NCBI Taxonomy" id="333963"/>
    <lineage>
        <taxon>Bacteria</taxon>
        <taxon>Bacillati</taxon>
        <taxon>Actinomycetota</taxon>
        <taxon>Actinomycetes</taxon>
        <taxon>Micrococcales</taxon>
        <taxon>Microbacteriaceae</taxon>
        <taxon>Leucobacter</taxon>
    </lineage>
</organism>
<dbReference type="InterPro" id="IPR000182">
    <property type="entry name" value="GNAT_dom"/>
</dbReference>
<dbReference type="Pfam" id="PF00583">
    <property type="entry name" value="Acetyltransf_1"/>
    <property type="match status" value="1"/>
</dbReference>
<name>A0ABN2LUI8_9MICO</name>
<protein>
    <recommendedName>
        <fullName evidence="1">N-acetyltransferase domain-containing protein</fullName>
    </recommendedName>
</protein>
<accession>A0ABN2LUI8</accession>
<gene>
    <name evidence="2" type="ORF">GCM10009768_31060</name>
</gene>
<feature type="domain" description="N-acetyltransferase" evidence="1">
    <location>
        <begin position="9"/>
        <end position="175"/>
    </location>
</feature>